<accession>A0A7S4N355</accession>
<feature type="signal peptide" evidence="2">
    <location>
        <begin position="1"/>
        <end position="27"/>
    </location>
</feature>
<proteinExistence type="predicted"/>
<name>A0A7S4N355_9STRA</name>
<dbReference type="Pfam" id="PF11282">
    <property type="entry name" value="DUF3082"/>
    <property type="match status" value="1"/>
</dbReference>
<reference evidence="3" key="1">
    <citation type="submission" date="2021-01" db="EMBL/GenBank/DDBJ databases">
        <authorList>
            <person name="Corre E."/>
            <person name="Pelletier E."/>
            <person name="Niang G."/>
            <person name="Scheremetjew M."/>
            <person name="Finn R."/>
            <person name="Kale V."/>
            <person name="Holt S."/>
            <person name="Cochrane G."/>
            <person name="Meng A."/>
            <person name="Brown T."/>
            <person name="Cohen L."/>
        </authorList>
    </citation>
    <scope>NUCLEOTIDE SEQUENCE</scope>
    <source>
        <strain evidence="3">Isolate 1302-5</strain>
    </source>
</reference>
<dbReference type="InterPro" id="IPR021434">
    <property type="entry name" value="DUF3082"/>
</dbReference>
<feature type="region of interest" description="Disordered" evidence="1">
    <location>
        <begin position="51"/>
        <end position="89"/>
    </location>
</feature>
<evidence type="ECO:0000313" key="3">
    <source>
        <dbReference type="EMBL" id="CAE2262963.1"/>
    </source>
</evidence>
<organism evidence="3">
    <name type="scientific">Odontella aurita</name>
    <dbReference type="NCBI Taxonomy" id="265563"/>
    <lineage>
        <taxon>Eukaryota</taxon>
        <taxon>Sar</taxon>
        <taxon>Stramenopiles</taxon>
        <taxon>Ochrophyta</taxon>
        <taxon>Bacillariophyta</taxon>
        <taxon>Mediophyceae</taxon>
        <taxon>Biddulphiophycidae</taxon>
        <taxon>Eupodiscales</taxon>
        <taxon>Odontellaceae</taxon>
        <taxon>Odontella</taxon>
    </lineage>
</organism>
<sequence length="313" mass="32482">MKATPPRILVATGAAIALCCSAPVARAFAPVVGSRFRIVAAADRRNAPPATRLFAASSSSSSSDDDDKDANPMGGGDTTERTISAAPLPDDYTENAIDLAAAEKKASAAAAEASNSASTNTVNERLLAELEAAQEGTKYGKRSKLGQKIGAAFRSERTDEERQKSIEEARNLNGVNPLVALGGAVFALGMAALLWSGTGFLGDWFLTHPVGDDAPYAFVRATAVFRNAVMGLSSLASGFAGVTGLGLFLLGVRVAYGVATGELDPTPIKKGRGGKGGGREDVVLPNVLDLMMNKRPDRRGRRGGKSDDNPFGL</sequence>
<evidence type="ECO:0000256" key="1">
    <source>
        <dbReference type="SAM" id="MobiDB-lite"/>
    </source>
</evidence>
<dbReference type="EMBL" id="HBKQ01040217">
    <property type="protein sequence ID" value="CAE2262963.1"/>
    <property type="molecule type" value="Transcribed_RNA"/>
</dbReference>
<evidence type="ECO:0000256" key="2">
    <source>
        <dbReference type="SAM" id="SignalP"/>
    </source>
</evidence>
<dbReference type="AlphaFoldDB" id="A0A7S4N355"/>
<feature type="region of interest" description="Disordered" evidence="1">
    <location>
        <begin position="293"/>
        <end position="313"/>
    </location>
</feature>
<gene>
    <name evidence="3" type="ORF">OAUR00152_LOCUS27698</name>
</gene>
<feature type="chain" id="PRO_5031426377" evidence="2">
    <location>
        <begin position="28"/>
        <end position="313"/>
    </location>
</feature>
<feature type="compositionally biased region" description="Basic and acidic residues" evidence="1">
    <location>
        <begin position="304"/>
        <end position="313"/>
    </location>
</feature>
<keyword evidence="2" id="KW-0732">Signal</keyword>
<protein>
    <submittedName>
        <fullName evidence="3">Uncharacterized protein</fullName>
    </submittedName>
</protein>